<evidence type="ECO:0000313" key="4">
    <source>
        <dbReference type="EnsemblMetazoa" id="tetur06g00940.1"/>
    </source>
</evidence>
<dbReference type="PROSITE" id="PS50103">
    <property type="entry name" value="ZF_C3H1"/>
    <property type="match status" value="1"/>
</dbReference>
<dbReference type="FunFam" id="3.40.50.11980:FF:000001">
    <property type="entry name" value="ZC3H12A isoform 1"/>
    <property type="match status" value="1"/>
</dbReference>
<dbReference type="HOGENOM" id="CLU_013020_2_0_1"/>
<dbReference type="GO" id="GO:0004521">
    <property type="term" value="F:RNA endonuclease activity"/>
    <property type="evidence" value="ECO:0007669"/>
    <property type="project" value="TreeGrafter"/>
</dbReference>
<dbReference type="GO" id="GO:0005634">
    <property type="term" value="C:nucleus"/>
    <property type="evidence" value="ECO:0007669"/>
    <property type="project" value="TreeGrafter"/>
</dbReference>
<dbReference type="InterPro" id="IPR021869">
    <property type="entry name" value="RNase_Zc3h12_NYN"/>
</dbReference>
<evidence type="ECO:0000256" key="1">
    <source>
        <dbReference type="PROSITE-ProRule" id="PRU00723"/>
    </source>
</evidence>
<evidence type="ECO:0000313" key="5">
    <source>
        <dbReference type="Proteomes" id="UP000015104"/>
    </source>
</evidence>
<dbReference type="eggNOG" id="KOG3777">
    <property type="taxonomic scope" value="Eukaryota"/>
</dbReference>
<dbReference type="EMBL" id="CAEY01001792">
    <property type="status" value="NOT_ANNOTATED_CDS"/>
    <property type="molecule type" value="Genomic_DNA"/>
</dbReference>
<name>T1K6L7_TETUR</name>
<dbReference type="InterPro" id="IPR000571">
    <property type="entry name" value="Znf_CCCH"/>
</dbReference>
<accession>T1K6L7</accession>
<dbReference type="InterPro" id="IPR051101">
    <property type="entry name" value="ZC3H12/N4BP1_RNase_Reg"/>
</dbReference>
<keyword evidence="1" id="KW-0863">Zinc-finger</keyword>
<dbReference type="AlphaFoldDB" id="T1K6L7"/>
<dbReference type="GO" id="GO:0036464">
    <property type="term" value="C:cytoplasmic ribonucleoprotein granule"/>
    <property type="evidence" value="ECO:0007669"/>
    <property type="project" value="TreeGrafter"/>
</dbReference>
<dbReference type="Pfam" id="PF11977">
    <property type="entry name" value="RNase_Zc3h12a"/>
    <property type="match status" value="1"/>
</dbReference>
<feature type="domain" description="C3H1-type" evidence="3">
    <location>
        <begin position="118"/>
        <end position="143"/>
    </location>
</feature>
<protein>
    <recommendedName>
        <fullName evidence="3">C3H1-type domain-containing protein</fullName>
    </recommendedName>
</protein>
<feature type="zinc finger region" description="C3H1-type" evidence="1">
    <location>
        <begin position="118"/>
        <end position="143"/>
    </location>
</feature>
<feature type="compositionally biased region" description="Polar residues" evidence="2">
    <location>
        <begin position="360"/>
        <end position="374"/>
    </location>
</feature>
<evidence type="ECO:0000256" key="2">
    <source>
        <dbReference type="SAM" id="MobiDB-lite"/>
    </source>
</evidence>
<dbReference type="PANTHER" id="PTHR12876:SF35">
    <property type="entry name" value="LD08718P-RELATED"/>
    <property type="match status" value="1"/>
</dbReference>
<evidence type="ECO:0000259" key="3">
    <source>
        <dbReference type="PROSITE" id="PS50103"/>
    </source>
</evidence>
<feature type="region of interest" description="Disordered" evidence="2">
    <location>
        <begin position="258"/>
        <end position="383"/>
    </location>
</feature>
<dbReference type="GO" id="GO:0003729">
    <property type="term" value="F:mRNA binding"/>
    <property type="evidence" value="ECO:0007669"/>
    <property type="project" value="TreeGrafter"/>
</dbReference>
<dbReference type="Proteomes" id="UP000015104">
    <property type="component" value="Unassembled WGS sequence"/>
</dbReference>
<reference evidence="4" key="2">
    <citation type="submission" date="2015-06" db="UniProtKB">
        <authorList>
            <consortium name="EnsemblMetazoa"/>
        </authorList>
    </citation>
    <scope>IDENTIFICATION</scope>
</reference>
<organism evidence="4 5">
    <name type="scientific">Tetranychus urticae</name>
    <name type="common">Two-spotted spider mite</name>
    <dbReference type="NCBI Taxonomy" id="32264"/>
    <lineage>
        <taxon>Eukaryota</taxon>
        <taxon>Metazoa</taxon>
        <taxon>Ecdysozoa</taxon>
        <taxon>Arthropoda</taxon>
        <taxon>Chelicerata</taxon>
        <taxon>Arachnida</taxon>
        <taxon>Acari</taxon>
        <taxon>Acariformes</taxon>
        <taxon>Trombidiformes</taxon>
        <taxon>Prostigmata</taxon>
        <taxon>Eleutherengona</taxon>
        <taxon>Raphignathae</taxon>
        <taxon>Tetranychoidea</taxon>
        <taxon>Tetranychidae</taxon>
        <taxon>Tetranychus</taxon>
    </lineage>
</organism>
<keyword evidence="5" id="KW-1185">Reference proteome</keyword>
<proteinExistence type="predicted"/>
<keyword evidence="1" id="KW-0479">Metal-binding</keyword>
<dbReference type="Gene3D" id="3.40.50.11980">
    <property type="match status" value="1"/>
</dbReference>
<reference evidence="5" key="1">
    <citation type="submission" date="2011-08" db="EMBL/GenBank/DDBJ databases">
        <authorList>
            <person name="Rombauts S."/>
        </authorList>
    </citation>
    <scope>NUCLEOTIDE SEQUENCE</scope>
    <source>
        <strain evidence="5">London</strain>
    </source>
</reference>
<dbReference type="PANTHER" id="PTHR12876">
    <property type="entry name" value="N4BP1-RELATED"/>
    <property type="match status" value="1"/>
</dbReference>
<feature type="compositionally biased region" description="Low complexity" evidence="2">
    <location>
        <begin position="258"/>
        <end position="285"/>
    </location>
</feature>
<keyword evidence="1" id="KW-0862">Zinc</keyword>
<dbReference type="GO" id="GO:0008270">
    <property type="term" value="F:zinc ion binding"/>
    <property type="evidence" value="ECO:0007669"/>
    <property type="project" value="UniProtKB-KW"/>
</dbReference>
<dbReference type="EnsemblMetazoa" id="tetur06g00940.1">
    <property type="protein sequence ID" value="tetur06g00940.1"/>
    <property type="gene ID" value="tetur06g00940"/>
</dbReference>
<sequence>MWRKESSPIENPIKDREILFQLQNEKVLVFTPSRMVGGRRLTCHDDLYILNLASQNDGVVVSNDNYRDLINRNPEYKKVVEERLLMYSFVNDRFMPPDDPLGRHGPTLDVFLRRKEQPPPPLHCPYGKKCTYGNKCKYYHPERGNQPQKTVTERLLEQAQLQLMEVKARNQSGSNAGSSSSIDGVTSSTKLGEKMRATHTGSLPPNITLCEGNNGNKLGKKMTISRIKPLLTSHSTSFPLDARKDGLFNSQTIQQSIGSSNTGQIGNNINNNNNNNNNNVNSKVSSSKEAESVNLHRKLQRQLTLNPTYDARLARMTGYSDKSTSNKSRTPEKKGSSSSPGNSGGPAGGHKQVMRIRSDSGFSTGRDTSGNVNSGHKKTNHGALQNYPYLNLNSMPHPNVTRIASAPDSNSTWLPPRQTILGNANSDSRLNMCQNISIGSGLSQQQQVQSTESSVISSATPPFPGSSIWSTSESIPYQLAQPNWSNSPINLRPLSVPQFLPLSAKKSCPLLNSNRSHQGSQKTLMYRSLSPELFSDNPRSKLYFHLASIFPENHVRTAMDMLPGETNAQIICAAILNMFTSESPHNRNSIN</sequence>